<feature type="transmembrane region" description="Helical" evidence="1">
    <location>
        <begin position="144"/>
        <end position="177"/>
    </location>
</feature>
<evidence type="ECO:0000313" key="3">
    <source>
        <dbReference type="Proteomes" id="UP000297567"/>
    </source>
</evidence>
<gene>
    <name evidence="2" type="ORF">EHQ62_00915</name>
</gene>
<dbReference type="AlphaFoldDB" id="A0A4Z1A4T8"/>
<protein>
    <submittedName>
        <fullName evidence="2">Uncharacterized protein</fullName>
    </submittedName>
</protein>
<evidence type="ECO:0000313" key="2">
    <source>
        <dbReference type="EMBL" id="TGL76613.1"/>
    </source>
</evidence>
<feature type="transmembrane region" description="Helical" evidence="1">
    <location>
        <begin position="239"/>
        <end position="258"/>
    </location>
</feature>
<accession>A0A4Z1A4T8</accession>
<dbReference type="EMBL" id="RQGH01000005">
    <property type="protein sequence ID" value="TGL76613.1"/>
    <property type="molecule type" value="Genomic_DNA"/>
</dbReference>
<feature type="transmembrane region" description="Helical" evidence="1">
    <location>
        <begin position="67"/>
        <end position="87"/>
    </location>
</feature>
<feature type="non-terminal residue" evidence="2">
    <location>
        <position position="298"/>
    </location>
</feature>
<keyword evidence="1" id="KW-1133">Transmembrane helix</keyword>
<feature type="transmembrane region" description="Helical" evidence="1">
    <location>
        <begin position="118"/>
        <end position="137"/>
    </location>
</feature>
<name>A0A4Z1A4T8_9LEPT</name>
<keyword evidence="1" id="KW-0812">Transmembrane</keyword>
<feature type="transmembrane region" description="Helical" evidence="1">
    <location>
        <begin position="204"/>
        <end position="227"/>
    </location>
</feature>
<dbReference type="RefSeq" id="WP_167482816.1">
    <property type="nucleotide sequence ID" value="NZ_RQGH01000005.1"/>
</dbReference>
<feature type="transmembrane region" description="Helical" evidence="1">
    <location>
        <begin position="94"/>
        <end position="112"/>
    </location>
</feature>
<keyword evidence="1" id="KW-0472">Membrane</keyword>
<organism evidence="2 3">
    <name type="scientific">Leptospira jelokensis</name>
    <dbReference type="NCBI Taxonomy" id="2484931"/>
    <lineage>
        <taxon>Bacteria</taxon>
        <taxon>Pseudomonadati</taxon>
        <taxon>Spirochaetota</taxon>
        <taxon>Spirochaetia</taxon>
        <taxon>Leptospirales</taxon>
        <taxon>Leptospiraceae</taxon>
        <taxon>Leptospira</taxon>
    </lineage>
</organism>
<keyword evidence="3" id="KW-1185">Reference proteome</keyword>
<sequence length="298" mass="34896">MDNLLNITLFEKNLQNFENLLKGGNATSIYKSVGFYPYQYTSLFTETLFFPTTIYYSLKAILSSQTLSYNGVFFISSALNFFSFFYLTKVLKFSFFNSILGSILYTSGHFFAIQYVHIQNQFAFGFPILFALITQFIESKKSIYLYFITITLILQFFSCTYFGVYLLYFSFLIYFITFFQKEDLKTFSISHIHNSLKRNGFWKFTLAIVSFVIFVFFVYGWFVYTNLELYPKRELIENVFYSNTLLSIFNLTATASTYDSYAPFGVTHNSVHLGYVTFATILISFLYINKLKAIVKLY</sequence>
<proteinExistence type="predicted"/>
<comment type="caution">
    <text evidence="2">The sequence shown here is derived from an EMBL/GenBank/DDBJ whole genome shotgun (WGS) entry which is preliminary data.</text>
</comment>
<feature type="transmembrane region" description="Helical" evidence="1">
    <location>
        <begin position="270"/>
        <end position="288"/>
    </location>
</feature>
<reference evidence="2" key="1">
    <citation type="journal article" date="2019" name="PLoS Negl. Trop. Dis.">
        <title>Revisiting the worldwide diversity of Leptospira species in the environment.</title>
        <authorList>
            <person name="Vincent A.T."/>
            <person name="Schiettekatte O."/>
            <person name="Bourhy P."/>
            <person name="Veyrier F.J."/>
            <person name="Picardeau M."/>
        </authorList>
    </citation>
    <scope>NUCLEOTIDE SEQUENCE [LARGE SCALE GENOMIC DNA]</scope>
    <source>
        <strain evidence="2">201702451</strain>
    </source>
</reference>
<evidence type="ECO:0000256" key="1">
    <source>
        <dbReference type="SAM" id="Phobius"/>
    </source>
</evidence>
<dbReference type="Proteomes" id="UP000297567">
    <property type="component" value="Unassembled WGS sequence"/>
</dbReference>